<dbReference type="Proteomes" id="UP001082899">
    <property type="component" value="Unassembled WGS sequence"/>
</dbReference>
<dbReference type="SUPFAM" id="SSF69047">
    <property type="entry name" value="Hypothetical protein YjbJ"/>
    <property type="match status" value="1"/>
</dbReference>
<comment type="caution">
    <text evidence="3">The sequence shown here is derived from an EMBL/GenBank/DDBJ whole genome shotgun (WGS) entry which is preliminary data.</text>
</comment>
<evidence type="ECO:0000256" key="1">
    <source>
        <dbReference type="ARBA" id="ARBA00009129"/>
    </source>
</evidence>
<feature type="domain" description="CsbD-like" evidence="2">
    <location>
        <begin position="4"/>
        <end position="54"/>
    </location>
</feature>
<dbReference type="RefSeq" id="WP_267849360.1">
    <property type="nucleotide sequence ID" value="NZ_JAPMXC010000010.1"/>
</dbReference>
<name>A0ABT3ZSD2_9BURK</name>
<evidence type="ECO:0000259" key="2">
    <source>
        <dbReference type="Pfam" id="PF05532"/>
    </source>
</evidence>
<gene>
    <name evidence="3" type="ORF">OVY01_20145</name>
</gene>
<dbReference type="Gene3D" id="1.10.1470.10">
    <property type="entry name" value="YjbJ"/>
    <property type="match status" value="1"/>
</dbReference>
<accession>A0ABT3ZSD2</accession>
<comment type="similarity">
    <text evidence="1">Belongs to the UPF0337 (CsbD) family.</text>
</comment>
<dbReference type="InterPro" id="IPR008462">
    <property type="entry name" value="CsbD"/>
</dbReference>
<protein>
    <submittedName>
        <fullName evidence="3">CsbD family protein</fullName>
    </submittedName>
</protein>
<proteinExistence type="inferred from homology"/>
<evidence type="ECO:0000313" key="4">
    <source>
        <dbReference type="Proteomes" id="UP001082899"/>
    </source>
</evidence>
<dbReference type="Pfam" id="PF05532">
    <property type="entry name" value="CsbD"/>
    <property type="match status" value="1"/>
</dbReference>
<sequence length="80" mass="7941">MAEDQIVGTAKNAVGKIQDAAGGLLGDAGLQAEGKGRQLAGKVQAQYGETVDQVVDATKSNPIAALLIAAGVGILLGKLL</sequence>
<reference evidence="3" key="1">
    <citation type="submission" date="2022-11" db="EMBL/GenBank/DDBJ databases">
        <title>Robbsia betulipollinis sp. nov., isolated from pollen of birch (Betula pendula).</title>
        <authorList>
            <person name="Shi H."/>
            <person name="Ambika Manirajan B."/>
            <person name="Ratering S."/>
            <person name="Geissler-Plaum R."/>
            <person name="Schnell S."/>
        </authorList>
    </citation>
    <scope>NUCLEOTIDE SEQUENCE</scope>
    <source>
        <strain evidence="3">Bb-Pol-6</strain>
    </source>
</reference>
<organism evidence="3 4">
    <name type="scientific">Robbsia betulipollinis</name>
    <dbReference type="NCBI Taxonomy" id="2981849"/>
    <lineage>
        <taxon>Bacteria</taxon>
        <taxon>Pseudomonadati</taxon>
        <taxon>Pseudomonadota</taxon>
        <taxon>Betaproteobacteria</taxon>
        <taxon>Burkholderiales</taxon>
        <taxon>Burkholderiaceae</taxon>
        <taxon>Robbsia</taxon>
    </lineage>
</organism>
<evidence type="ECO:0000313" key="3">
    <source>
        <dbReference type="EMBL" id="MCY0389461.1"/>
    </source>
</evidence>
<dbReference type="EMBL" id="JAPMXC010000010">
    <property type="protein sequence ID" value="MCY0389461.1"/>
    <property type="molecule type" value="Genomic_DNA"/>
</dbReference>
<keyword evidence="4" id="KW-1185">Reference proteome</keyword>
<dbReference type="InterPro" id="IPR036629">
    <property type="entry name" value="YjbJ_sf"/>
</dbReference>